<evidence type="ECO:0000256" key="1">
    <source>
        <dbReference type="SAM" id="Coils"/>
    </source>
</evidence>
<reference evidence="4 5" key="1">
    <citation type="journal article" date="2021" name="DNA Res.">
        <title>Genome analysis of Candida subhashii reveals its hybrid nature and dual mitochondrial genome conformations.</title>
        <authorList>
            <person name="Mixao V."/>
            <person name="Hegedusova E."/>
            <person name="Saus E."/>
            <person name="Pryszcz L.P."/>
            <person name="Cillingova A."/>
            <person name="Nosek J."/>
            <person name="Gabaldon T."/>
        </authorList>
    </citation>
    <scope>NUCLEOTIDE SEQUENCE [LARGE SCALE GENOMIC DNA]</scope>
    <source>
        <strain evidence="4 5">CBS 10753</strain>
    </source>
</reference>
<dbReference type="InterPro" id="IPR031872">
    <property type="entry name" value="NDC10_II"/>
</dbReference>
<dbReference type="GO" id="GO:0003677">
    <property type="term" value="F:DNA binding"/>
    <property type="evidence" value="ECO:0007669"/>
    <property type="project" value="InterPro"/>
</dbReference>
<sequence>MSSDSEDSSLDPNEYTLEDYYKLVKPLWASKNINNANYLNDHKLLRTLVDFSLSHSLLLKNLQKRELEIGDLIPYKINYVDSLAVKIGQEEYTGCFRHQYVEFCPHLAIAAYLFSRFHIPDEYGSFEFIFNCESKKINLQDVKLLKGNNKLSAISYSQQHKSSISALNISGLNYKDVNLTKLLSTQNFDLSNEKLSSKKIDNLNHGLMLQLSGFDSFQNYNIIRNSVEPPQELLDMIFPFVNQIDANTYGEDMLRVKELLIMLRRSLCQDMIIIKTKYPTNPLSRSDIFNSPQFEQFKKSVEESSSTFSEIMQTSCFAPDDEDEDMDQDQGEDWPMLTDPDSKVDLQRVLEFHSLKLKSLNQQINNYCQEQSNMYNLLSNFIETQNDVFQKQSEYMNKIQNSINGLFILLSSRNKNSIPLLQQSLAETSNYINNFESANIKLGLNTTIDLLSKLNSQQYQQQQPLQHHHQPLAPQPQPQLQPSSVQYPLQASPQQISITNNHQIYNVLPHSKSPKTNSTTSLSPTPVNPGIFGTAIQPQQSVPHPHLGPPVPLSPRQLERQRVLNRRLSRQATTLYEMWDDFKGLEKELNDHEITITEWLKVHGSSERQFRHTRLKIIKFIEEEAVRRGCHVEIVKEKLHEKMRNRLRPWTLDEVQRMLTSGKRINLDDPR</sequence>
<feature type="domain" description="Ndc10" evidence="3">
    <location>
        <begin position="28"/>
        <end position="294"/>
    </location>
</feature>
<keyword evidence="1" id="KW-0175">Coiled coil</keyword>
<keyword evidence="5" id="KW-1185">Reference proteome</keyword>
<feature type="coiled-coil region" evidence="1">
    <location>
        <begin position="343"/>
        <end position="370"/>
    </location>
</feature>
<evidence type="ECO:0000256" key="2">
    <source>
        <dbReference type="SAM" id="MobiDB-lite"/>
    </source>
</evidence>
<name>A0A8J5QC46_9ASCO</name>
<evidence type="ECO:0000259" key="3">
    <source>
        <dbReference type="Pfam" id="PF16787"/>
    </source>
</evidence>
<dbReference type="OrthoDB" id="4016214at2759"/>
<evidence type="ECO:0000313" key="4">
    <source>
        <dbReference type="EMBL" id="KAG7662481.1"/>
    </source>
</evidence>
<dbReference type="Pfam" id="PF16787">
    <property type="entry name" value="NDC10_II"/>
    <property type="match status" value="1"/>
</dbReference>
<accession>A0A8J5QC46</accession>
<feature type="compositionally biased region" description="Low complexity" evidence="2">
    <location>
        <begin position="480"/>
        <end position="489"/>
    </location>
</feature>
<protein>
    <recommendedName>
        <fullName evidence="3">Ndc10 domain-containing protein</fullName>
    </recommendedName>
</protein>
<dbReference type="EMBL" id="JAGSYN010000178">
    <property type="protein sequence ID" value="KAG7662481.1"/>
    <property type="molecule type" value="Genomic_DNA"/>
</dbReference>
<dbReference type="RefSeq" id="XP_049262714.1">
    <property type="nucleotide sequence ID" value="XM_049407926.1"/>
</dbReference>
<organism evidence="4 5">
    <name type="scientific">[Candida] subhashii</name>
    <dbReference type="NCBI Taxonomy" id="561895"/>
    <lineage>
        <taxon>Eukaryota</taxon>
        <taxon>Fungi</taxon>
        <taxon>Dikarya</taxon>
        <taxon>Ascomycota</taxon>
        <taxon>Saccharomycotina</taxon>
        <taxon>Pichiomycetes</taxon>
        <taxon>Debaryomycetaceae</taxon>
        <taxon>Spathaspora</taxon>
    </lineage>
</organism>
<feature type="region of interest" description="Disordered" evidence="2">
    <location>
        <begin position="459"/>
        <end position="489"/>
    </location>
</feature>
<dbReference type="Proteomes" id="UP000694255">
    <property type="component" value="Unassembled WGS sequence"/>
</dbReference>
<evidence type="ECO:0000313" key="5">
    <source>
        <dbReference type="Proteomes" id="UP000694255"/>
    </source>
</evidence>
<comment type="caution">
    <text evidence="4">The sequence shown here is derived from an EMBL/GenBank/DDBJ whole genome shotgun (WGS) entry which is preliminary data.</text>
</comment>
<gene>
    <name evidence="4" type="ORF">J8A68_004012</name>
</gene>
<proteinExistence type="predicted"/>
<dbReference type="GeneID" id="73470812"/>
<dbReference type="AlphaFoldDB" id="A0A8J5QC46"/>